<dbReference type="InterPro" id="IPR012338">
    <property type="entry name" value="Beta-lactam/transpept-like"/>
</dbReference>
<accession>A0A9W5T8F9</accession>
<feature type="domain" description="ABC1 atypical kinase-like" evidence="3">
    <location>
        <begin position="114"/>
        <end position="355"/>
    </location>
</feature>
<feature type="domain" description="Beta-lactamase-related" evidence="2">
    <location>
        <begin position="565"/>
        <end position="717"/>
    </location>
</feature>
<evidence type="ECO:0000259" key="2">
    <source>
        <dbReference type="Pfam" id="PF00144"/>
    </source>
</evidence>
<gene>
    <name evidence="4" type="ORF">BaOVIS_006340</name>
</gene>
<dbReference type="InterPro" id="IPR011009">
    <property type="entry name" value="Kinase-like_dom_sf"/>
</dbReference>
<dbReference type="PANTHER" id="PTHR43173:SF3">
    <property type="entry name" value="ABC1 FAMILY PROTEIN"/>
    <property type="match status" value="1"/>
</dbReference>
<proteinExistence type="predicted"/>
<dbReference type="SUPFAM" id="SSF56112">
    <property type="entry name" value="Protein kinase-like (PK-like)"/>
    <property type="match status" value="1"/>
</dbReference>
<feature type="region of interest" description="Disordered" evidence="1">
    <location>
        <begin position="1"/>
        <end position="29"/>
    </location>
</feature>
<dbReference type="EMBL" id="BLIY01000006">
    <property type="protein sequence ID" value="GFE53230.1"/>
    <property type="molecule type" value="Genomic_DNA"/>
</dbReference>
<evidence type="ECO:0000313" key="5">
    <source>
        <dbReference type="Proteomes" id="UP001057455"/>
    </source>
</evidence>
<evidence type="ECO:0000256" key="1">
    <source>
        <dbReference type="SAM" id="MobiDB-lite"/>
    </source>
</evidence>
<organism evidence="4 5">
    <name type="scientific">Babesia ovis</name>
    <dbReference type="NCBI Taxonomy" id="5869"/>
    <lineage>
        <taxon>Eukaryota</taxon>
        <taxon>Sar</taxon>
        <taxon>Alveolata</taxon>
        <taxon>Apicomplexa</taxon>
        <taxon>Aconoidasida</taxon>
        <taxon>Piroplasmida</taxon>
        <taxon>Babesiidae</taxon>
        <taxon>Babesia</taxon>
    </lineage>
</organism>
<protein>
    <submittedName>
        <fullName evidence="4">ABC1 family protein, putative</fullName>
    </submittedName>
</protein>
<dbReference type="InterPro" id="IPR051130">
    <property type="entry name" value="Mito_struct-func_regulator"/>
</dbReference>
<dbReference type="OrthoDB" id="427480at2759"/>
<dbReference type="Pfam" id="PF00144">
    <property type="entry name" value="Beta-lactamase"/>
    <property type="match status" value="1"/>
</dbReference>
<evidence type="ECO:0000313" key="4">
    <source>
        <dbReference type="EMBL" id="GFE53230.1"/>
    </source>
</evidence>
<reference evidence="4" key="1">
    <citation type="submission" date="2019-12" db="EMBL/GenBank/DDBJ databases">
        <title>Genome sequence of Babesia ovis.</title>
        <authorList>
            <person name="Yamagishi J."/>
            <person name="Sevinc F."/>
            <person name="Xuan X."/>
        </authorList>
    </citation>
    <scope>NUCLEOTIDE SEQUENCE</scope>
    <source>
        <strain evidence="4">Selcuk</strain>
    </source>
</reference>
<dbReference type="InterPro" id="IPR001466">
    <property type="entry name" value="Beta-lactam-related"/>
</dbReference>
<dbReference type="SUPFAM" id="SSF56601">
    <property type="entry name" value="beta-lactamase/transpeptidase-like"/>
    <property type="match status" value="2"/>
</dbReference>
<dbReference type="PANTHER" id="PTHR43173">
    <property type="entry name" value="ABC1 FAMILY PROTEIN"/>
    <property type="match status" value="1"/>
</dbReference>
<keyword evidence="5" id="KW-1185">Reference proteome</keyword>
<dbReference type="CDD" id="cd05121">
    <property type="entry name" value="ABC1_ADCK3-like"/>
    <property type="match status" value="1"/>
</dbReference>
<dbReference type="Pfam" id="PF03109">
    <property type="entry name" value="ABC1"/>
    <property type="match status" value="1"/>
</dbReference>
<dbReference type="Proteomes" id="UP001057455">
    <property type="component" value="Unassembled WGS sequence"/>
</dbReference>
<comment type="caution">
    <text evidence="4">The sequence shown here is derived from an EMBL/GenBank/DDBJ whole genome shotgun (WGS) entry which is preliminary data.</text>
</comment>
<feature type="compositionally biased region" description="Basic and acidic residues" evidence="1">
    <location>
        <begin position="18"/>
        <end position="27"/>
    </location>
</feature>
<dbReference type="Gene3D" id="3.40.710.10">
    <property type="entry name" value="DD-peptidase/beta-lactamase superfamily"/>
    <property type="match status" value="1"/>
</dbReference>
<dbReference type="InterPro" id="IPR004147">
    <property type="entry name" value="ABC1_dom"/>
</dbReference>
<name>A0A9W5T8F9_BABOV</name>
<sequence length="1299" mass="145637">MASQTSPVRNVDGIPRTESVKSDHGETGRTPLQRSMDVFWAISNLTVEWNKKLVMGTFVSAANKQQYWKEAHQSMAQLIVENIRSLKGCWVKVGQILSTKPGMLPRCYIDAFSQLQDRVGHSDFAEIIDIIEEEIGFMDEVFNNFDSIPLASASIAQVHKAKLHDGYPVAIKVQHKCSEQNMRNDLEILKMILSVAQSVGQYERMFASIDDYTAAAMREVDFNAEAENCKKAAIDAQVSGIPIRIPKIFDKYCSKRVVTMELFQLYKMTDIDFFKKHNIDEAAIVYDIHDFAIFQILSGGSFHGDPHPGNLLLTQDPDGRFYPVLIDWGMTQSLSTKQRVGLCNLTFALCMADTIGCLTGFIEAGFDMSTHKTFCYEQFLESLVNIFASDFSKVLDVCAEEGSANLMSEDSIPGEWHYNGRMFMREFITNAPNFFPILLKVVSEYRNYAIMLHTQVPLMQILYKNAGNALYNMYNTPLAHMMSSDANKSRLMRKIRRLKQLMVNDCVDVSERQLLSYLFGQFSTDQATESKLTGYARFGRPRNNLEAKLSALLDYVSRDSSLLVAAQIAVIRDGSIEVDLSHGFMGKYECRPINSTALFQISNLMNGLIVTAVLNLTEKYEVNLDDPICKHWPEFGQNGKDVITIREMLNHSSGLVIPYPNILLVENLDYDTMVEDLANAQLHKEMLGQTHYAYLYFGWIMAEVVRRVSGKSVEEYILNMAASVKVPLKQFIFPCLDIDVDSFVPDTHNALVNQKSMEYSDEDIDDKPANAQNSRSLEYRIRRYRQSKRNTESKSSDDILLQVASGESRKLGSKDNVDLNDAITDSTMLLDITFDRPGNDSAGEAVDNIGDPDPLDDTTPLNATAYNAPFKARAMGLVKLGGDDSTYGNSMETLLINGRQIDTSRIPLSTGNSSDNLTTDYIDSGVNSTELDQSSMDDKTETTLEVKDILMSGEEFDALGNVPEAMPAPSDNIALAKALPPESRRAYVNRVLKCFEMGGAAAVNSAPVHCLCGVKSDNDEEFYQRCFSPSEECPLETRLVRHARLPLKDLDEIDIIEAEKILNEQTDRGTKKRYHPILVSEEHVISNDDELQGLDLIKDDTVLSRTRLRKFIVKRPNKTPVFDYCTYDVINHRCIITDPLTMDYPSMYTKSIPCLNGRATAMALSKFYKAVLDNSLVTSDLIEEAQRTVSLDKSVVTKMMTGLYTPVWGLGYQLFYLRRKGNREMLVGLGTVDVSGSLNLMVPGTNLVVTVLFSSGDSVPLSHQVLKVILGHYGLELLYTNSNVGDPQVLYRLLATINV</sequence>
<evidence type="ECO:0000259" key="3">
    <source>
        <dbReference type="Pfam" id="PF03109"/>
    </source>
</evidence>